<feature type="chain" id="PRO_5021220040" evidence="2">
    <location>
        <begin position="23"/>
        <end position="153"/>
    </location>
</feature>
<feature type="compositionally biased region" description="Polar residues" evidence="1">
    <location>
        <begin position="81"/>
        <end position="99"/>
    </location>
</feature>
<reference evidence="3 4" key="1">
    <citation type="submission" date="2019-04" db="EMBL/GenBank/DDBJ databases">
        <title>Annotation for the trematode Fasciola gigantica.</title>
        <authorList>
            <person name="Choi Y.-J."/>
        </authorList>
    </citation>
    <scope>NUCLEOTIDE SEQUENCE [LARGE SCALE GENOMIC DNA]</scope>
    <source>
        <strain evidence="3">Uganda_cow_1</strain>
    </source>
</reference>
<dbReference type="AlphaFoldDB" id="A0A504YZZ4"/>
<accession>A0A504YZZ4</accession>
<feature type="signal peptide" evidence="2">
    <location>
        <begin position="1"/>
        <end position="22"/>
    </location>
</feature>
<dbReference type="Proteomes" id="UP000316759">
    <property type="component" value="Unassembled WGS sequence"/>
</dbReference>
<organism evidence="3 4">
    <name type="scientific">Fasciola gigantica</name>
    <name type="common">Giant liver fluke</name>
    <dbReference type="NCBI Taxonomy" id="46835"/>
    <lineage>
        <taxon>Eukaryota</taxon>
        <taxon>Metazoa</taxon>
        <taxon>Spiralia</taxon>
        <taxon>Lophotrochozoa</taxon>
        <taxon>Platyhelminthes</taxon>
        <taxon>Trematoda</taxon>
        <taxon>Digenea</taxon>
        <taxon>Plagiorchiida</taxon>
        <taxon>Echinostomata</taxon>
        <taxon>Echinostomatoidea</taxon>
        <taxon>Fasciolidae</taxon>
        <taxon>Fasciola</taxon>
    </lineage>
</organism>
<feature type="region of interest" description="Disordered" evidence="1">
    <location>
        <begin position="78"/>
        <end position="99"/>
    </location>
</feature>
<evidence type="ECO:0000256" key="2">
    <source>
        <dbReference type="SAM" id="SignalP"/>
    </source>
</evidence>
<keyword evidence="2" id="KW-0732">Signal</keyword>
<comment type="caution">
    <text evidence="3">The sequence shown here is derived from an EMBL/GenBank/DDBJ whole genome shotgun (WGS) entry which is preliminary data.</text>
</comment>
<gene>
    <name evidence="3" type="ORF">FGIG_11410</name>
</gene>
<protein>
    <submittedName>
        <fullName evidence="3">Uncharacterized protein</fullName>
    </submittedName>
</protein>
<evidence type="ECO:0000256" key="1">
    <source>
        <dbReference type="SAM" id="MobiDB-lite"/>
    </source>
</evidence>
<sequence length="153" mass="16992">MKMQLFACAFLLLVGLLSRAESSSSKGIDVASFHGVNFDAHFSADQIKHGVVVESVQQADQIVELSIEKDSKTTKIENTKEVTQSANEDNATNTSSNDTLPDKLIDMVSTSSHFFSYWLQKKCCVNSELKVGPTDLCFYPRCGQFRVIQLHPQ</sequence>
<evidence type="ECO:0000313" key="3">
    <source>
        <dbReference type="EMBL" id="TPP67492.1"/>
    </source>
</evidence>
<evidence type="ECO:0000313" key="4">
    <source>
        <dbReference type="Proteomes" id="UP000316759"/>
    </source>
</evidence>
<dbReference type="EMBL" id="SUNJ01000630">
    <property type="protein sequence ID" value="TPP67492.1"/>
    <property type="molecule type" value="Genomic_DNA"/>
</dbReference>
<keyword evidence="4" id="KW-1185">Reference proteome</keyword>
<name>A0A504YZZ4_FASGI</name>
<proteinExistence type="predicted"/>